<keyword evidence="3" id="KW-1185">Reference proteome</keyword>
<evidence type="ECO:0000259" key="1">
    <source>
        <dbReference type="Pfam" id="PF03446"/>
    </source>
</evidence>
<accession>A0A4V2RY60</accession>
<dbReference type="AlphaFoldDB" id="A0A4V2RY60"/>
<protein>
    <submittedName>
        <fullName evidence="2">6-phosphogluconate dehydrogenase-like protein</fullName>
    </submittedName>
</protein>
<evidence type="ECO:0000313" key="2">
    <source>
        <dbReference type="EMBL" id="TCO18049.1"/>
    </source>
</evidence>
<name>A0A4V2RY60_9ACTN</name>
<dbReference type="Gene3D" id="3.40.50.720">
    <property type="entry name" value="NAD(P)-binding Rossmann-like Domain"/>
    <property type="match status" value="1"/>
</dbReference>
<evidence type="ECO:0000313" key="3">
    <source>
        <dbReference type="Proteomes" id="UP000294508"/>
    </source>
</evidence>
<dbReference type="EMBL" id="SLWN01000016">
    <property type="protein sequence ID" value="TCO18049.1"/>
    <property type="molecule type" value="Genomic_DNA"/>
</dbReference>
<sequence>MRCAVIGLGEAGGVFAAALADAGHEVLGYDPGDKPTPDGVVRVGTLVEAVRGASYVLVLIAASVAPTIPRNPGRIW</sequence>
<reference evidence="2 3" key="1">
    <citation type="journal article" date="2015" name="Stand. Genomic Sci.">
        <title>Genomic Encyclopedia of Bacterial and Archaeal Type Strains, Phase III: the genomes of soil and plant-associated and newly described type strains.</title>
        <authorList>
            <person name="Whitman W.B."/>
            <person name="Woyke T."/>
            <person name="Klenk H.P."/>
            <person name="Zhou Y."/>
            <person name="Lilburn T.G."/>
            <person name="Beck B.J."/>
            <person name="De Vos P."/>
            <person name="Vandamme P."/>
            <person name="Eisen J.A."/>
            <person name="Garrity G."/>
            <person name="Hugenholtz P."/>
            <person name="Kyrpides N.C."/>
        </authorList>
    </citation>
    <scope>NUCLEOTIDE SEQUENCE [LARGE SCALE GENOMIC DNA]</scope>
    <source>
        <strain evidence="2 3">VKM Ac-2572</strain>
    </source>
</reference>
<organism evidence="2 3">
    <name type="scientific">Kribbella steppae</name>
    <dbReference type="NCBI Taxonomy" id="2512223"/>
    <lineage>
        <taxon>Bacteria</taxon>
        <taxon>Bacillati</taxon>
        <taxon>Actinomycetota</taxon>
        <taxon>Actinomycetes</taxon>
        <taxon>Propionibacteriales</taxon>
        <taxon>Kribbellaceae</taxon>
        <taxon>Kribbella</taxon>
    </lineage>
</organism>
<dbReference type="Pfam" id="PF03446">
    <property type="entry name" value="NAD_binding_2"/>
    <property type="match status" value="1"/>
</dbReference>
<gene>
    <name evidence="2" type="ORF">EV652_11670</name>
</gene>
<dbReference type="InterPro" id="IPR006115">
    <property type="entry name" value="6PGDH_NADP-bd"/>
</dbReference>
<proteinExistence type="predicted"/>
<dbReference type="RefSeq" id="WP_199238599.1">
    <property type="nucleotide sequence ID" value="NZ_SLWN01000016.1"/>
</dbReference>
<dbReference type="InterPro" id="IPR036291">
    <property type="entry name" value="NAD(P)-bd_dom_sf"/>
</dbReference>
<feature type="domain" description="6-phosphogluconate dehydrogenase NADP-binding" evidence="1">
    <location>
        <begin position="3"/>
        <end position="62"/>
    </location>
</feature>
<comment type="caution">
    <text evidence="2">The sequence shown here is derived from an EMBL/GenBank/DDBJ whole genome shotgun (WGS) entry which is preliminary data.</text>
</comment>
<dbReference type="Proteomes" id="UP000294508">
    <property type="component" value="Unassembled WGS sequence"/>
</dbReference>
<dbReference type="SUPFAM" id="SSF51735">
    <property type="entry name" value="NAD(P)-binding Rossmann-fold domains"/>
    <property type="match status" value="1"/>
</dbReference>
<dbReference type="GO" id="GO:0050661">
    <property type="term" value="F:NADP binding"/>
    <property type="evidence" value="ECO:0007669"/>
    <property type="project" value="InterPro"/>
</dbReference>